<organism evidence="13 17">
    <name type="scientific">Biomphalaria glabrata</name>
    <name type="common">Bloodfluke planorb</name>
    <name type="synonym">Freshwater snail</name>
    <dbReference type="NCBI Taxonomy" id="6526"/>
    <lineage>
        <taxon>Eukaryota</taxon>
        <taxon>Metazoa</taxon>
        <taxon>Spiralia</taxon>
        <taxon>Lophotrochozoa</taxon>
        <taxon>Mollusca</taxon>
        <taxon>Gastropoda</taxon>
        <taxon>Heterobranchia</taxon>
        <taxon>Euthyneura</taxon>
        <taxon>Panpulmonata</taxon>
        <taxon>Hygrophila</taxon>
        <taxon>Lymnaeoidea</taxon>
        <taxon>Planorbidae</taxon>
        <taxon>Biomphalaria</taxon>
    </lineage>
</organism>
<evidence type="ECO:0000313" key="15">
    <source>
        <dbReference type="RefSeq" id="XP_055870914.1"/>
    </source>
</evidence>
<dbReference type="RefSeq" id="XP_055870924.1">
    <property type="nucleotide sequence ID" value="XM_056014949.1"/>
</dbReference>
<evidence type="ECO:0000313" key="17">
    <source>
        <dbReference type="RefSeq" id="XP_055870931.1"/>
    </source>
</evidence>
<feature type="coiled-coil region" evidence="10">
    <location>
        <begin position="652"/>
        <end position="717"/>
    </location>
</feature>
<dbReference type="AlphaFoldDB" id="A0A9W2Z7N9"/>
<evidence type="ECO:0000313" key="16">
    <source>
        <dbReference type="RefSeq" id="XP_055870924.1"/>
    </source>
</evidence>
<keyword evidence="5" id="KW-0158">Chromosome</keyword>
<evidence type="ECO:0000256" key="9">
    <source>
        <dbReference type="ARBA" id="ARBA00023242"/>
    </source>
</evidence>
<keyword evidence="9" id="KW-0539">Nucleus</keyword>
<dbReference type="RefSeq" id="XP_055870910.1">
    <property type="nucleotide sequence ID" value="XM_056014935.1"/>
</dbReference>
<accession>A0A9W2Z7N9</accession>
<dbReference type="InterPro" id="IPR027417">
    <property type="entry name" value="P-loop_NTPase"/>
</dbReference>
<dbReference type="GeneID" id="106078680"/>
<evidence type="ECO:0000256" key="3">
    <source>
        <dbReference type="ARBA" id="ARBA00010171"/>
    </source>
</evidence>
<dbReference type="GO" id="GO:0030915">
    <property type="term" value="C:Smc5-Smc6 complex"/>
    <property type="evidence" value="ECO:0007669"/>
    <property type="project" value="TreeGrafter"/>
</dbReference>
<proteinExistence type="inferred from homology"/>
<dbReference type="PANTHER" id="PTHR45916:SF1">
    <property type="entry name" value="STRUCTURAL MAINTENANCE OF CHROMOSOMES PROTEIN 5"/>
    <property type="match status" value="1"/>
</dbReference>
<evidence type="ECO:0000256" key="1">
    <source>
        <dbReference type="ARBA" id="ARBA00004123"/>
    </source>
</evidence>
<evidence type="ECO:0000256" key="2">
    <source>
        <dbReference type="ARBA" id="ARBA00004286"/>
    </source>
</evidence>
<dbReference type="FunFam" id="3.40.50.300:FF:001301">
    <property type="entry name" value="Structural maintenance of chromosomes 5"/>
    <property type="match status" value="1"/>
</dbReference>
<feature type="coiled-coil region" evidence="10">
    <location>
        <begin position="206"/>
        <end position="247"/>
    </location>
</feature>
<sequence>MSIKHPKKRQSEELDYFSQDAGSTRTKSRSVVKHDSVYSEGSIVRIKLVSFLTYDNVEFNTGPYLNILIGPNGTGKSAIVCAICLGLAGKTNWLGRASDPKDFIKYGAEKAVIEIELFNPYNDSNYIICREIFKSKASNWLINRRTTNQKAVEQLVAKLNIQISNLCQFLPQEKVADFARMSQQELLENTEKAIGKDELYETHQKLKDARQKAKSFEQDVDKYQQELDREKQKNARLEEDVKCYHDRKNFLKKVDILKMKKPWLEYQYLKDVFERGKAEKDKKAEELKEAKKYLHPLEKKCASLKAELENLRRETADLSQKLRSKTKNVTDQRQNINVVTEKIQETRNDFDAKLKEEETRKQKLHDLQEQLKALENALAEIKESDTHTLTKSFEKVTEETRNVSLDINSVQADGEVLRQDIAALRQEKKGYEHQLQNIKNINNRRLEMLRGLHQDTYEAVQWLRSNSSLFKHTIYEPMIISLNVNKPEDVKLVENHISFKDLKAFVCEDPDDLSLFLKQMSTLKLRVNAVKAPPKSSKNFQPKYPISHYQKYGFVAYIQSLFTCPEPVMNYLCLMYNVHVIPVGSIVVKKQLQQIHSECPELTTFYSPDDQFTIKRSRYNNSVSSKNTALKLPKALADSLNVEKEHELHKLMKEVGDKLMAKEDEYKLLQKKSEQLELKINALREEKRNLLKQRDHRKNIESQITTKNQRIQQVMKEELNVNAEKKKLKLLLNSFIKEKIKCLETMKKLVLEYLTMTKERTTKILKLAKLDTDFIHNDTKLQNEKQRFEALAREVKEFQEQAEEWKQQAREKLIEAKKRADIGLNDNLETVLTARGVWEDFKNAPSKIDELDSEIHSMQARAESMFQIDERVVREFEKREEEIRKLEELIGQTESRRQTHQEDITESKRKWLEPLQRLIEQINNKFSHFFSCLQCCGEVSLNIPENSEDYEKYGVCIKVKFRDEESLRELTAYHQSGGERSVSTVLYMLALQELTKCPFRCVDEINQGMDPNNERKIFTLVVQTVCKACASQYFLLTPKLLPDLDYDKHITVLCVYNGPELLDYKQWSLKKFIERRERLELVE</sequence>
<protein>
    <recommendedName>
        <fullName evidence="4">Structural maintenance of chromosomes protein 5</fullName>
    </recommendedName>
</protein>
<dbReference type="GO" id="GO:0005524">
    <property type="term" value="F:ATP binding"/>
    <property type="evidence" value="ECO:0007669"/>
    <property type="project" value="UniProtKB-KW"/>
</dbReference>
<evidence type="ECO:0000256" key="4">
    <source>
        <dbReference type="ARBA" id="ARBA00018687"/>
    </source>
</evidence>
<feature type="domain" description="RecF/RecN/SMC N-terminal" evidence="12">
    <location>
        <begin position="43"/>
        <end position="1024"/>
    </location>
</feature>
<keyword evidence="8 10" id="KW-0175">Coiled coil</keyword>
<feature type="coiled-coil region" evidence="10">
    <location>
        <begin position="294"/>
        <end position="441"/>
    </location>
</feature>
<dbReference type="Pfam" id="PF02463">
    <property type="entry name" value="SMC_N"/>
    <property type="match status" value="1"/>
</dbReference>
<dbReference type="Proteomes" id="UP001165740">
    <property type="component" value="Chromosome 1"/>
</dbReference>
<dbReference type="OrthoDB" id="10254973at2759"/>
<feature type="coiled-coil region" evidence="10">
    <location>
        <begin position="876"/>
        <end position="903"/>
    </location>
</feature>
<dbReference type="InterPro" id="IPR003395">
    <property type="entry name" value="RecF/RecN/SMC_N"/>
</dbReference>
<dbReference type="RefSeq" id="XP_055870914.1">
    <property type="nucleotide sequence ID" value="XM_056014939.1"/>
</dbReference>
<dbReference type="GO" id="GO:0000724">
    <property type="term" value="P:double-strand break repair via homologous recombination"/>
    <property type="evidence" value="ECO:0007669"/>
    <property type="project" value="TreeGrafter"/>
</dbReference>
<evidence type="ECO:0000313" key="14">
    <source>
        <dbReference type="RefSeq" id="XP_055870910.1"/>
    </source>
</evidence>
<feature type="region of interest" description="Disordered" evidence="11">
    <location>
        <begin position="1"/>
        <end position="21"/>
    </location>
</feature>
<reference evidence="14 15" key="1">
    <citation type="submission" date="2025-04" db="UniProtKB">
        <authorList>
            <consortium name="RefSeq"/>
        </authorList>
    </citation>
    <scope>IDENTIFICATION</scope>
</reference>
<evidence type="ECO:0000256" key="6">
    <source>
        <dbReference type="ARBA" id="ARBA00022741"/>
    </source>
</evidence>
<dbReference type="RefSeq" id="XP_055870931.1">
    <property type="nucleotide sequence ID" value="XM_056014956.1"/>
</dbReference>
<gene>
    <name evidence="14 15 16 17 18" type="primary">LOC106078680</name>
</gene>
<feature type="coiled-coil region" evidence="10">
    <location>
        <begin position="781"/>
        <end position="819"/>
    </location>
</feature>
<evidence type="ECO:0000256" key="10">
    <source>
        <dbReference type="SAM" id="Coils"/>
    </source>
</evidence>
<evidence type="ECO:0000259" key="12">
    <source>
        <dbReference type="Pfam" id="PF02463"/>
    </source>
</evidence>
<dbReference type="GO" id="GO:0003697">
    <property type="term" value="F:single-stranded DNA binding"/>
    <property type="evidence" value="ECO:0007669"/>
    <property type="project" value="TreeGrafter"/>
</dbReference>
<dbReference type="RefSeq" id="XP_055870936.1">
    <property type="nucleotide sequence ID" value="XM_056014961.1"/>
</dbReference>
<dbReference type="PANTHER" id="PTHR45916">
    <property type="entry name" value="STRUCTURAL MAINTENANCE OF CHROMOSOMES PROTEIN 5"/>
    <property type="match status" value="1"/>
</dbReference>
<dbReference type="Gene3D" id="1.10.287.2610">
    <property type="match status" value="1"/>
</dbReference>
<dbReference type="GO" id="GO:0005634">
    <property type="term" value="C:nucleus"/>
    <property type="evidence" value="ECO:0007669"/>
    <property type="project" value="UniProtKB-SubCell"/>
</dbReference>
<evidence type="ECO:0000256" key="11">
    <source>
        <dbReference type="SAM" id="MobiDB-lite"/>
    </source>
</evidence>
<dbReference type="SUPFAM" id="SSF52540">
    <property type="entry name" value="P-loop containing nucleoside triphosphate hydrolases"/>
    <property type="match status" value="2"/>
</dbReference>
<evidence type="ECO:0000256" key="8">
    <source>
        <dbReference type="ARBA" id="ARBA00023054"/>
    </source>
</evidence>
<keyword evidence="6" id="KW-0547">Nucleotide-binding</keyword>
<name>A0A9W2Z7N9_BIOGL</name>
<evidence type="ECO:0000256" key="7">
    <source>
        <dbReference type="ARBA" id="ARBA00022840"/>
    </source>
</evidence>
<dbReference type="OMA" id="RFWTSQP"/>
<comment type="similarity">
    <text evidence="3">Belongs to the SMC family. SMC5 subfamily.</text>
</comment>
<comment type="subcellular location">
    <subcellularLocation>
        <location evidence="2">Chromosome</location>
    </subcellularLocation>
    <subcellularLocation>
        <location evidence="1">Nucleus</location>
    </subcellularLocation>
</comment>
<keyword evidence="7" id="KW-0067">ATP-binding</keyword>
<evidence type="ECO:0000256" key="5">
    <source>
        <dbReference type="ARBA" id="ARBA00022454"/>
    </source>
</evidence>
<evidence type="ECO:0000313" key="18">
    <source>
        <dbReference type="RefSeq" id="XP_055870936.1"/>
    </source>
</evidence>
<evidence type="ECO:0000313" key="13">
    <source>
        <dbReference type="Proteomes" id="UP001165740"/>
    </source>
</evidence>
<dbReference type="Gene3D" id="3.40.50.300">
    <property type="entry name" value="P-loop containing nucleotide triphosphate hydrolases"/>
    <property type="match status" value="2"/>
</dbReference>
<keyword evidence="13" id="KW-1185">Reference proteome</keyword>